<dbReference type="PANTHER" id="PTHR10430:SF39">
    <property type="entry name" value="PEROXISOMAL MEMBRANE ASSOCIATED PROTEIN 20"/>
    <property type="match status" value="1"/>
</dbReference>
<dbReference type="GO" id="GO:0045454">
    <property type="term" value="P:cell redox homeostasis"/>
    <property type="evidence" value="ECO:0007669"/>
    <property type="project" value="TreeGrafter"/>
</dbReference>
<evidence type="ECO:0000313" key="10">
    <source>
        <dbReference type="Proteomes" id="UP000270230"/>
    </source>
</evidence>
<dbReference type="FunFam" id="3.40.30.10:FF:000159">
    <property type="entry name" value="Peroxiredoxin"/>
    <property type="match status" value="1"/>
</dbReference>
<evidence type="ECO:0000256" key="7">
    <source>
        <dbReference type="RuleBase" id="RU366011"/>
    </source>
</evidence>
<dbReference type="AlphaFoldDB" id="A0A3M7AXA3"/>
<comment type="caution">
    <text evidence="9">The sequence shown here is derived from an EMBL/GenBank/DDBJ whole genome shotgun (WGS) entry which is preliminary data.</text>
</comment>
<gene>
    <name evidence="9" type="ORF">D0865_14819</name>
</gene>
<evidence type="ECO:0000256" key="6">
    <source>
        <dbReference type="PIRSR" id="PIRSR637944-1"/>
    </source>
</evidence>
<sequence length="227" mass="24728">MFAAQKILSRPSAFQAVRRFPQVASFHASPRAFVKVGDQIPNVELMEGSPGNKVSIADELKGKGLIIGVPAAFSPSCSEKHIPGYMEDANLQNAGNVFVVSVNDPFVMKAWGLTMDPQGKSGIRFLADPHATLTNALDLAFDSTAIFGQPRSKRYALVVEGGKVSEAHVEPDNTGVNASRGAQKLTPSCQFPRRAKFLGDLKVYMYSWFKEETTSMSTCKKAFMQHV</sequence>
<dbReference type="GO" id="GO:0005777">
    <property type="term" value="C:peroxisome"/>
    <property type="evidence" value="ECO:0007669"/>
    <property type="project" value="TreeGrafter"/>
</dbReference>
<organism evidence="9 10">
    <name type="scientific">Hortaea werneckii</name>
    <name type="common">Black yeast</name>
    <name type="synonym">Cladosporium werneckii</name>
    <dbReference type="NCBI Taxonomy" id="91943"/>
    <lineage>
        <taxon>Eukaryota</taxon>
        <taxon>Fungi</taxon>
        <taxon>Dikarya</taxon>
        <taxon>Ascomycota</taxon>
        <taxon>Pezizomycotina</taxon>
        <taxon>Dothideomycetes</taxon>
        <taxon>Dothideomycetidae</taxon>
        <taxon>Mycosphaerellales</taxon>
        <taxon>Teratosphaeriaceae</taxon>
        <taxon>Hortaea</taxon>
    </lineage>
</organism>
<dbReference type="OrthoDB" id="1882547at2759"/>
<dbReference type="SUPFAM" id="SSF52833">
    <property type="entry name" value="Thioredoxin-like"/>
    <property type="match status" value="1"/>
</dbReference>
<evidence type="ECO:0000259" key="8">
    <source>
        <dbReference type="Pfam" id="PF08534"/>
    </source>
</evidence>
<evidence type="ECO:0000256" key="4">
    <source>
        <dbReference type="ARBA" id="ARBA00023002"/>
    </source>
</evidence>
<dbReference type="Gene3D" id="3.40.30.10">
    <property type="entry name" value="Glutaredoxin"/>
    <property type="match status" value="1"/>
</dbReference>
<dbReference type="EMBL" id="QWIN01002233">
    <property type="protein sequence ID" value="RMY32096.1"/>
    <property type="molecule type" value="Genomic_DNA"/>
</dbReference>
<evidence type="ECO:0000256" key="2">
    <source>
        <dbReference type="ARBA" id="ARBA00022559"/>
    </source>
</evidence>
<dbReference type="GO" id="GO:0008379">
    <property type="term" value="F:thioredoxin peroxidase activity"/>
    <property type="evidence" value="ECO:0007669"/>
    <property type="project" value="InterPro"/>
</dbReference>
<dbReference type="GO" id="GO:0005829">
    <property type="term" value="C:cytosol"/>
    <property type="evidence" value="ECO:0007669"/>
    <property type="project" value="TreeGrafter"/>
</dbReference>
<dbReference type="InterPro" id="IPR013740">
    <property type="entry name" value="Redoxin"/>
</dbReference>
<proteinExistence type="inferred from homology"/>
<name>A0A3M7AXA3_HORWE</name>
<dbReference type="InterPro" id="IPR036249">
    <property type="entry name" value="Thioredoxin-like_sf"/>
</dbReference>
<comment type="function">
    <text evidence="7">Thiol-specific peroxidase that catalyzes the reduction of hydrogen peroxide and organic hydroperoxides to water and alcohols, respectively. Plays a role in cell protection against oxidative stress by detoxifying peroxides.</text>
</comment>
<dbReference type="InterPro" id="IPR037944">
    <property type="entry name" value="PRX5-like"/>
</dbReference>
<dbReference type="GO" id="GO:0042744">
    <property type="term" value="P:hydrogen peroxide catabolic process"/>
    <property type="evidence" value="ECO:0007669"/>
    <property type="project" value="TreeGrafter"/>
</dbReference>
<dbReference type="PANTHER" id="PTHR10430">
    <property type="entry name" value="PEROXIREDOXIN"/>
    <property type="match status" value="1"/>
</dbReference>
<keyword evidence="5 7" id="KW-0676">Redox-active center</keyword>
<dbReference type="Pfam" id="PF08534">
    <property type="entry name" value="Redoxin"/>
    <property type="match status" value="1"/>
</dbReference>
<evidence type="ECO:0000313" key="9">
    <source>
        <dbReference type="EMBL" id="RMY32096.1"/>
    </source>
</evidence>
<evidence type="ECO:0000256" key="5">
    <source>
        <dbReference type="ARBA" id="ARBA00023284"/>
    </source>
</evidence>
<dbReference type="VEuPathDB" id="FungiDB:BTJ68_03964"/>
<keyword evidence="2 7" id="KW-0575">Peroxidase</keyword>
<keyword evidence="3 7" id="KW-0049">Antioxidant</keyword>
<dbReference type="Proteomes" id="UP000270230">
    <property type="component" value="Unassembled WGS sequence"/>
</dbReference>
<dbReference type="CDD" id="cd03013">
    <property type="entry name" value="PRX5_like"/>
    <property type="match status" value="1"/>
</dbReference>
<feature type="active site" description="Cysteine sulfenic acid (-SOH) intermediate" evidence="6">
    <location>
        <position position="77"/>
    </location>
</feature>
<comment type="similarity">
    <text evidence="1 7">Belongs to the peroxiredoxin family. Prx5 subfamily.</text>
</comment>
<dbReference type="GO" id="GO:0005739">
    <property type="term" value="C:mitochondrion"/>
    <property type="evidence" value="ECO:0007669"/>
    <property type="project" value="TreeGrafter"/>
</dbReference>
<protein>
    <recommendedName>
        <fullName evidence="8">Redoxin domain-containing protein</fullName>
    </recommendedName>
</protein>
<evidence type="ECO:0000256" key="3">
    <source>
        <dbReference type="ARBA" id="ARBA00022862"/>
    </source>
</evidence>
<evidence type="ECO:0000256" key="1">
    <source>
        <dbReference type="ARBA" id="ARBA00010505"/>
    </source>
</evidence>
<reference evidence="9 10" key="1">
    <citation type="journal article" date="2018" name="BMC Genomics">
        <title>Genomic evidence for intraspecific hybridization in a clonal and extremely halotolerant yeast.</title>
        <authorList>
            <person name="Gostincar C."/>
            <person name="Stajich J.E."/>
            <person name="Zupancic J."/>
            <person name="Zalar P."/>
            <person name="Gunde-Cimerman N."/>
        </authorList>
    </citation>
    <scope>NUCLEOTIDE SEQUENCE [LARGE SCALE GENOMIC DNA]</scope>
    <source>
        <strain evidence="9 10">EXF-151</strain>
    </source>
</reference>
<feature type="domain" description="Redoxin" evidence="8">
    <location>
        <begin position="35"/>
        <end position="177"/>
    </location>
</feature>
<dbReference type="GO" id="GO:0034599">
    <property type="term" value="P:cellular response to oxidative stress"/>
    <property type="evidence" value="ECO:0007669"/>
    <property type="project" value="InterPro"/>
</dbReference>
<accession>A0A3M7AXA3</accession>
<keyword evidence="4 7" id="KW-0560">Oxidoreductase</keyword>